<dbReference type="RefSeq" id="XP_067524140.1">
    <property type="nucleotide sequence ID" value="XM_067668039.1"/>
</dbReference>
<proteinExistence type="predicted"/>
<evidence type="ECO:0000313" key="2">
    <source>
        <dbReference type="Proteomes" id="UP000009138"/>
    </source>
</evidence>
<dbReference type="VEuPathDB" id="FungiDB:RO3G_13455"/>
<accession>I1CJW4</accession>
<dbReference type="EMBL" id="CH476743">
    <property type="protein sequence ID" value="EIE88744.1"/>
    <property type="molecule type" value="Genomic_DNA"/>
</dbReference>
<name>I1CJW4_RHIO9</name>
<reference evidence="1 2" key="1">
    <citation type="journal article" date="2009" name="PLoS Genet.">
        <title>Genomic analysis of the basal lineage fungus Rhizopus oryzae reveals a whole-genome duplication.</title>
        <authorList>
            <person name="Ma L.-J."/>
            <person name="Ibrahim A.S."/>
            <person name="Skory C."/>
            <person name="Grabherr M.G."/>
            <person name="Burger G."/>
            <person name="Butler M."/>
            <person name="Elias M."/>
            <person name="Idnurm A."/>
            <person name="Lang B.F."/>
            <person name="Sone T."/>
            <person name="Abe A."/>
            <person name="Calvo S.E."/>
            <person name="Corrochano L.M."/>
            <person name="Engels R."/>
            <person name="Fu J."/>
            <person name="Hansberg W."/>
            <person name="Kim J.-M."/>
            <person name="Kodira C.D."/>
            <person name="Koehrsen M.J."/>
            <person name="Liu B."/>
            <person name="Miranda-Saavedra D."/>
            <person name="O'Leary S."/>
            <person name="Ortiz-Castellanos L."/>
            <person name="Poulter R."/>
            <person name="Rodriguez-Romero J."/>
            <person name="Ruiz-Herrera J."/>
            <person name="Shen Y.-Q."/>
            <person name="Zeng Q."/>
            <person name="Galagan J."/>
            <person name="Birren B.W."/>
            <person name="Cuomo C.A."/>
            <person name="Wickes B.L."/>
        </authorList>
    </citation>
    <scope>NUCLEOTIDE SEQUENCE [LARGE SCALE GENOMIC DNA]</scope>
    <source>
        <strain evidence="2">RA 99-880 / ATCC MYA-4621 / FGSC 9543 / NRRL 43880</strain>
    </source>
</reference>
<dbReference type="AlphaFoldDB" id="I1CJW4"/>
<evidence type="ECO:0000313" key="1">
    <source>
        <dbReference type="EMBL" id="EIE88744.1"/>
    </source>
</evidence>
<dbReference type="Proteomes" id="UP000009138">
    <property type="component" value="Unassembled WGS sequence"/>
</dbReference>
<organism evidence="1 2">
    <name type="scientific">Rhizopus delemar (strain RA 99-880 / ATCC MYA-4621 / FGSC 9543 / NRRL 43880)</name>
    <name type="common">Mucormycosis agent</name>
    <name type="synonym">Rhizopus arrhizus var. delemar</name>
    <dbReference type="NCBI Taxonomy" id="246409"/>
    <lineage>
        <taxon>Eukaryota</taxon>
        <taxon>Fungi</taxon>
        <taxon>Fungi incertae sedis</taxon>
        <taxon>Mucoromycota</taxon>
        <taxon>Mucoromycotina</taxon>
        <taxon>Mucoromycetes</taxon>
        <taxon>Mucorales</taxon>
        <taxon>Mucorineae</taxon>
        <taxon>Rhizopodaceae</taxon>
        <taxon>Rhizopus</taxon>
    </lineage>
</organism>
<sequence length="53" mass="6149">MSDIPNLEDHCSYVLAHWVNNASRDRLLDVSCEELSNHTEKHTIRIAMKRSIV</sequence>
<dbReference type="InParanoid" id="I1CJW4"/>
<dbReference type="GeneID" id="93620420"/>
<protein>
    <submittedName>
        <fullName evidence="1">Uncharacterized protein</fullName>
    </submittedName>
</protein>
<keyword evidence="2" id="KW-1185">Reference proteome</keyword>
<gene>
    <name evidence="1" type="ORF">RO3G_13455</name>
</gene>